<protein>
    <submittedName>
        <fullName evidence="5">Tetratricopeptide repeat protein</fullName>
    </submittedName>
</protein>
<evidence type="ECO:0000256" key="4">
    <source>
        <dbReference type="SAM" id="SignalP"/>
    </source>
</evidence>
<dbReference type="PROSITE" id="PS50293">
    <property type="entry name" value="TPR_REGION"/>
    <property type="match status" value="1"/>
</dbReference>
<evidence type="ECO:0000313" key="5">
    <source>
        <dbReference type="EMBL" id="TYZ10933.1"/>
    </source>
</evidence>
<evidence type="ECO:0000256" key="3">
    <source>
        <dbReference type="PROSITE-ProRule" id="PRU00339"/>
    </source>
</evidence>
<dbReference type="SMART" id="SM00028">
    <property type="entry name" value="TPR"/>
    <property type="match status" value="4"/>
</dbReference>
<dbReference type="Gene3D" id="1.25.40.10">
    <property type="entry name" value="Tetratricopeptide repeat domain"/>
    <property type="match status" value="1"/>
</dbReference>
<evidence type="ECO:0000313" key="6">
    <source>
        <dbReference type="Proteomes" id="UP000322791"/>
    </source>
</evidence>
<gene>
    <name evidence="5" type="ORF">FY528_07710</name>
</gene>
<evidence type="ECO:0000256" key="1">
    <source>
        <dbReference type="ARBA" id="ARBA00022737"/>
    </source>
</evidence>
<keyword evidence="4" id="KW-0732">Signal</keyword>
<dbReference type="Pfam" id="PF13432">
    <property type="entry name" value="TPR_16"/>
    <property type="match status" value="2"/>
</dbReference>
<keyword evidence="1" id="KW-0677">Repeat</keyword>
<dbReference type="EMBL" id="VTHL01000006">
    <property type="protein sequence ID" value="TYZ10933.1"/>
    <property type="molecule type" value="Genomic_DNA"/>
</dbReference>
<sequence length="358" mass="39254">MRKLSFTLALLLGLSVASHTGLAQGVASAKTLVKEGIALYDQGNYQEAIRRYEQAIKLEPGNYTARYELAMTYNTLGQHKESAALCKELLKDDPEPSAAVYGTYGNALDGLKKPKDAVKIYQEGLKRYPDDGSLYFNLGVTQASSLEQPAEAMASMQQAVRCRPEHTNSLNAVSLLTLQLDNRVPALLEMLRLLQLEPTGKRAEATIARFDNALGLGVKKTGDKAVTINLSSNVVGNVSKENIPDNFAGPDMLLTMSGALDHSKENSKKTAPVLFADKLALLVSVLEENHPEKQTGFAWQYFVPYFVEMKKQGHLPALAYSVQASRAEATPEIREWLAAHAAEVQALNKWSAAYIWPK</sequence>
<evidence type="ECO:0000256" key="2">
    <source>
        <dbReference type="ARBA" id="ARBA00022803"/>
    </source>
</evidence>
<accession>A0A5D6V524</accession>
<dbReference type="AlphaFoldDB" id="A0A5D6V524"/>
<dbReference type="InterPro" id="IPR011990">
    <property type="entry name" value="TPR-like_helical_dom_sf"/>
</dbReference>
<feature type="repeat" description="TPR" evidence="3">
    <location>
        <begin position="29"/>
        <end position="62"/>
    </location>
</feature>
<dbReference type="PANTHER" id="PTHR44943:SF4">
    <property type="entry name" value="TPR REPEAT-CONTAINING PROTEIN MJ0798"/>
    <property type="match status" value="1"/>
</dbReference>
<dbReference type="PANTHER" id="PTHR44943">
    <property type="entry name" value="CELLULOSE SYNTHASE OPERON PROTEIN C"/>
    <property type="match status" value="1"/>
</dbReference>
<dbReference type="InterPro" id="IPR051685">
    <property type="entry name" value="Ycf3/AcsC/BcsC/TPR_MFPF"/>
</dbReference>
<dbReference type="RefSeq" id="WP_149070418.1">
    <property type="nucleotide sequence ID" value="NZ_VTHL01000006.1"/>
</dbReference>
<feature type="signal peptide" evidence="4">
    <location>
        <begin position="1"/>
        <end position="23"/>
    </location>
</feature>
<comment type="caution">
    <text evidence="5">The sequence shown here is derived from an EMBL/GenBank/DDBJ whole genome shotgun (WGS) entry which is preliminary data.</text>
</comment>
<dbReference type="SUPFAM" id="SSF48452">
    <property type="entry name" value="TPR-like"/>
    <property type="match status" value="1"/>
</dbReference>
<organism evidence="5 6">
    <name type="scientific">Hymenobacter lutimineralis</name>
    <dbReference type="NCBI Taxonomy" id="2606448"/>
    <lineage>
        <taxon>Bacteria</taxon>
        <taxon>Pseudomonadati</taxon>
        <taxon>Bacteroidota</taxon>
        <taxon>Cytophagia</taxon>
        <taxon>Cytophagales</taxon>
        <taxon>Hymenobacteraceae</taxon>
        <taxon>Hymenobacter</taxon>
    </lineage>
</organism>
<dbReference type="InterPro" id="IPR019734">
    <property type="entry name" value="TPR_rpt"/>
</dbReference>
<keyword evidence="6" id="KW-1185">Reference proteome</keyword>
<dbReference type="PROSITE" id="PS50005">
    <property type="entry name" value="TPR"/>
    <property type="match status" value="1"/>
</dbReference>
<dbReference type="Proteomes" id="UP000322791">
    <property type="component" value="Unassembled WGS sequence"/>
</dbReference>
<name>A0A5D6V524_9BACT</name>
<proteinExistence type="predicted"/>
<feature type="chain" id="PRO_5022877219" evidence="4">
    <location>
        <begin position="24"/>
        <end position="358"/>
    </location>
</feature>
<keyword evidence="2 3" id="KW-0802">TPR repeat</keyword>
<reference evidence="5 6" key="1">
    <citation type="submission" date="2019-08" db="EMBL/GenBank/DDBJ databases">
        <authorList>
            <person name="Seo M.-J."/>
        </authorList>
    </citation>
    <scope>NUCLEOTIDE SEQUENCE [LARGE SCALE GENOMIC DNA]</scope>
    <source>
        <strain evidence="5 6">KIGAM108</strain>
    </source>
</reference>